<dbReference type="EMBL" id="SOSA01000396">
    <property type="protein sequence ID" value="THC91645.1"/>
    <property type="molecule type" value="Genomic_DNA"/>
</dbReference>
<dbReference type="Proteomes" id="UP000308092">
    <property type="component" value="Unassembled WGS sequence"/>
</dbReference>
<protein>
    <submittedName>
        <fullName evidence="1">Uncharacterized protein</fullName>
    </submittedName>
</protein>
<organism evidence="1 2">
    <name type="scientific">Aspergillus tanneri</name>
    <dbReference type="NCBI Taxonomy" id="1220188"/>
    <lineage>
        <taxon>Eukaryota</taxon>
        <taxon>Fungi</taxon>
        <taxon>Dikarya</taxon>
        <taxon>Ascomycota</taxon>
        <taxon>Pezizomycotina</taxon>
        <taxon>Eurotiomycetes</taxon>
        <taxon>Eurotiomycetidae</taxon>
        <taxon>Eurotiales</taxon>
        <taxon>Aspergillaceae</taxon>
        <taxon>Aspergillus</taxon>
        <taxon>Aspergillus subgen. Circumdati</taxon>
    </lineage>
</organism>
<name>A0A4S3J9Q7_9EURO</name>
<accession>A0A4S3J9Q7</accession>
<evidence type="ECO:0000313" key="1">
    <source>
        <dbReference type="EMBL" id="THC91645.1"/>
    </source>
</evidence>
<proteinExistence type="predicted"/>
<sequence length="81" mass="9303">MRQASKLQSNKRTQTVTINDQGEIKKDWCQEIAAMRHAKQDDLFPYDEASTVTTRIALSKLNLNDNTMRTESGRPETTYVL</sequence>
<evidence type="ECO:0000313" key="2">
    <source>
        <dbReference type="Proteomes" id="UP000308092"/>
    </source>
</evidence>
<gene>
    <name evidence="1" type="ORF">EYZ11_008893</name>
</gene>
<reference evidence="1 2" key="1">
    <citation type="submission" date="2019-03" db="EMBL/GenBank/DDBJ databases">
        <title>The genome sequence of a newly discovered highly antifungal drug resistant Aspergillus species, Aspergillus tanneri NIH 1004.</title>
        <authorList>
            <person name="Mounaud S."/>
            <person name="Singh I."/>
            <person name="Joardar V."/>
            <person name="Pakala S."/>
            <person name="Pakala S."/>
            <person name="Venepally P."/>
            <person name="Hoover J."/>
            <person name="Nierman W."/>
            <person name="Chung J."/>
            <person name="Losada L."/>
        </authorList>
    </citation>
    <scope>NUCLEOTIDE SEQUENCE [LARGE SCALE GENOMIC DNA]</scope>
    <source>
        <strain evidence="1 2">NIH1004</strain>
    </source>
</reference>
<keyword evidence="2" id="KW-1185">Reference proteome</keyword>
<comment type="caution">
    <text evidence="1">The sequence shown here is derived from an EMBL/GenBank/DDBJ whole genome shotgun (WGS) entry which is preliminary data.</text>
</comment>
<dbReference type="AlphaFoldDB" id="A0A4S3J9Q7"/>
<dbReference type="VEuPathDB" id="FungiDB:EYZ11_008893"/>